<feature type="domain" description="Helicase ATP-binding" evidence="6">
    <location>
        <begin position="93"/>
        <end position="396"/>
    </location>
</feature>
<sequence length="680" mass="74948">MRQTPLALHHRNLLCSSAVLNNGSNHTDILTDHALPTNTLGKEAGTQYREGLFQDSTDLGLSFEAMGVMPQVAQTLAAEFGATVPSEAQAALFPAIMSHSSAVLKDNTGSGKTLGLVLAVLSKPHPSVFSLRSTSQPLDFTTVLQKPTIPPELLRGVDPGHGSLLDDPSEHHQSAQLLLRKYKYLSTLMILPTRELAIQTMTWMRKLTASTLAETGETEADIFQCVIAGVDIEEQASQLRKTTPRILIGTPMRLHELYEKKAFDVSRLQLLIVDEVDRIVDAPTRYETTKCKLQRLRHPLAGDRLIGSIVSQRQPIHQTMVTREKHVSHMAASGRYLKPRDMVMNRSSITDKNFSDFKVRFDPAQARPLQIVASSATANSALRLYLTKSRKWMLNPVIIDMNSAIQVPTAIKHRAFVVDRFGNAHQLGKDQMETLEKPYVHTTNHTPIHKSNKGKNDTNSIVSPRSTATNAAATHAKVYKGKLEENEGLSSDVLDDDHDLMVETLADFIIREKVEHAFVFTRASVSMARLVDRLQSLGIKADKFFNLVNYAGSSPQSSVIGLTKDVVASPTKALKNGPPSLSDPRPESKATSLMPFQRFIDGEVNVICATEHEARGLDLPTVNHVFILGAPSSSSNYVHMAGRASRYGRSGTVTTLLGGERLVKKYNALIRQLHVNMDET</sequence>
<evidence type="ECO:0000313" key="9">
    <source>
        <dbReference type="Proteomes" id="UP001648503"/>
    </source>
</evidence>
<dbReference type="PROSITE" id="PS51192">
    <property type="entry name" value="HELICASE_ATP_BIND_1"/>
    <property type="match status" value="1"/>
</dbReference>
<keyword evidence="9" id="KW-1185">Reference proteome</keyword>
<dbReference type="EC" id="3.6.4.13" evidence="1"/>
<keyword evidence="5" id="KW-0067">ATP-binding</keyword>
<keyword evidence="4" id="KW-0347">Helicase</keyword>
<comment type="caution">
    <text evidence="8">The sequence shown here is derived from an EMBL/GenBank/DDBJ whole genome shotgun (WGS) entry which is preliminary data.</text>
</comment>
<keyword evidence="3" id="KW-0378">Hydrolase</keyword>
<protein>
    <recommendedName>
        <fullName evidence="1">RNA helicase</fullName>
        <ecNumber evidence="1">3.6.4.13</ecNumber>
    </recommendedName>
</protein>
<dbReference type="InterPro" id="IPR014001">
    <property type="entry name" value="Helicase_ATP-bd"/>
</dbReference>
<organism evidence="8 9">
    <name type="scientific">Batrachochytrium salamandrivorans</name>
    <dbReference type="NCBI Taxonomy" id="1357716"/>
    <lineage>
        <taxon>Eukaryota</taxon>
        <taxon>Fungi</taxon>
        <taxon>Fungi incertae sedis</taxon>
        <taxon>Chytridiomycota</taxon>
        <taxon>Chytridiomycota incertae sedis</taxon>
        <taxon>Chytridiomycetes</taxon>
        <taxon>Rhizophydiales</taxon>
        <taxon>Rhizophydiales incertae sedis</taxon>
        <taxon>Batrachochytrium</taxon>
    </lineage>
</organism>
<proteinExistence type="predicted"/>
<dbReference type="EMBL" id="JAFCIX010000102">
    <property type="protein sequence ID" value="KAH6598686.1"/>
    <property type="molecule type" value="Genomic_DNA"/>
</dbReference>
<evidence type="ECO:0000313" key="8">
    <source>
        <dbReference type="EMBL" id="KAH6598686.1"/>
    </source>
</evidence>
<dbReference type="Pfam" id="PF00270">
    <property type="entry name" value="DEAD"/>
    <property type="match status" value="1"/>
</dbReference>
<evidence type="ECO:0000256" key="4">
    <source>
        <dbReference type="ARBA" id="ARBA00022806"/>
    </source>
</evidence>
<evidence type="ECO:0000259" key="7">
    <source>
        <dbReference type="PROSITE" id="PS51194"/>
    </source>
</evidence>
<dbReference type="PANTHER" id="PTHR47963">
    <property type="entry name" value="DEAD-BOX ATP-DEPENDENT RNA HELICASE 47, MITOCHONDRIAL"/>
    <property type="match status" value="1"/>
</dbReference>
<reference evidence="8 9" key="1">
    <citation type="submission" date="2021-02" db="EMBL/GenBank/DDBJ databases">
        <title>Variation within the Batrachochytrium salamandrivorans European outbreak.</title>
        <authorList>
            <person name="Kelly M."/>
            <person name="Pasmans F."/>
            <person name="Shea T.P."/>
            <person name="Munoz J.F."/>
            <person name="Carranza S."/>
            <person name="Cuomo C.A."/>
            <person name="Martel A."/>
        </authorList>
    </citation>
    <scope>NUCLEOTIDE SEQUENCE [LARGE SCALE GENOMIC DNA]</scope>
    <source>
        <strain evidence="8 9">AMFP18/2</strain>
    </source>
</reference>
<dbReference type="InterPro" id="IPR001650">
    <property type="entry name" value="Helicase_C-like"/>
</dbReference>
<evidence type="ECO:0000256" key="3">
    <source>
        <dbReference type="ARBA" id="ARBA00022801"/>
    </source>
</evidence>
<evidence type="ECO:0000256" key="2">
    <source>
        <dbReference type="ARBA" id="ARBA00022741"/>
    </source>
</evidence>
<dbReference type="SMART" id="SM00487">
    <property type="entry name" value="DEXDc"/>
    <property type="match status" value="1"/>
</dbReference>
<dbReference type="InterPro" id="IPR011545">
    <property type="entry name" value="DEAD/DEAH_box_helicase_dom"/>
</dbReference>
<dbReference type="Proteomes" id="UP001648503">
    <property type="component" value="Unassembled WGS sequence"/>
</dbReference>
<dbReference type="SUPFAM" id="SSF52540">
    <property type="entry name" value="P-loop containing nucleoside triphosphate hydrolases"/>
    <property type="match status" value="1"/>
</dbReference>
<dbReference type="SMART" id="SM00490">
    <property type="entry name" value="HELICc"/>
    <property type="match status" value="1"/>
</dbReference>
<dbReference type="Pfam" id="PF00271">
    <property type="entry name" value="Helicase_C"/>
    <property type="match status" value="1"/>
</dbReference>
<dbReference type="PROSITE" id="PS51194">
    <property type="entry name" value="HELICASE_CTER"/>
    <property type="match status" value="1"/>
</dbReference>
<dbReference type="InterPro" id="IPR050547">
    <property type="entry name" value="DEAD_box_RNA_helicases"/>
</dbReference>
<evidence type="ECO:0000256" key="1">
    <source>
        <dbReference type="ARBA" id="ARBA00012552"/>
    </source>
</evidence>
<dbReference type="Gene3D" id="3.40.50.300">
    <property type="entry name" value="P-loop containing nucleotide triphosphate hydrolases"/>
    <property type="match status" value="2"/>
</dbReference>
<dbReference type="InterPro" id="IPR027417">
    <property type="entry name" value="P-loop_NTPase"/>
</dbReference>
<evidence type="ECO:0000259" key="6">
    <source>
        <dbReference type="PROSITE" id="PS51192"/>
    </source>
</evidence>
<feature type="domain" description="Helicase C-terminal" evidence="7">
    <location>
        <begin position="504"/>
        <end position="680"/>
    </location>
</feature>
<name>A0ABQ8FIA2_9FUNG</name>
<evidence type="ECO:0000256" key="5">
    <source>
        <dbReference type="ARBA" id="ARBA00022840"/>
    </source>
</evidence>
<gene>
    <name evidence="8" type="ORF">BASA50_003721</name>
</gene>
<dbReference type="PANTHER" id="PTHR47963:SF8">
    <property type="entry name" value="ATP-DEPENDENT RNA HELICASE DEAD"/>
    <property type="match status" value="1"/>
</dbReference>
<accession>A0ABQ8FIA2</accession>
<keyword evidence="2" id="KW-0547">Nucleotide-binding</keyword>